<dbReference type="EMBL" id="CAADRA010005805">
    <property type="protein sequence ID" value="VFT92785.1"/>
    <property type="molecule type" value="Genomic_DNA"/>
</dbReference>
<dbReference type="OrthoDB" id="79097at2759"/>
<protein>
    <submittedName>
        <fullName evidence="3">Aste57867_16000 protein</fullName>
    </submittedName>
</protein>
<dbReference type="SUPFAM" id="SSF55961">
    <property type="entry name" value="Bet v1-like"/>
    <property type="match status" value="1"/>
</dbReference>
<feature type="region of interest" description="Disordered" evidence="1">
    <location>
        <begin position="385"/>
        <end position="456"/>
    </location>
</feature>
<dbReference type="Proteomes" id="UP000332933">
    <property type="component" value="Unassembled WGS sequence"/>
</dbReference>
<organism evidence="3 4">
    <name type="scientific">Aphanomyces stellatus</name>
    <dbReference type="NCBI Taxonomy" id="120398"/>
    <lineage>
        <taxon>Eukaryota</taxon>
        <taxon>Sar</taxon>
        <taxon>Stramenopiles</taxon>
        <taxon>Oomycota</taxon>
        <taxon>Saprolegniomycetes</taxon>
        <taxon>Saprolegniales</taxon>
        <taxon>Verrucalvaceae</taxon>
        <taxon>Aphanomyces</taxon>
    </lineage>
</organism>
<dbReference type="PANTHER" id="PTHR13510:SF44">
    <property type="entry name" value="RABENOSYN-5"/>
    <property type="match status" value="1"/>
</dbReference>
<dbReference type="InterPro" id="IPR023393">
    <property type="entry name" value="START-like_dom_sf"/>
</dbReference>
<feature type="compositionally biased region" description="Low complexity" evidence="1">
    <location>
        <begin position="438"/>
        <end position="447"/>
    </location>
</feature>
<dbReference type="PANTHER" id="PTHR13510">
    <property type="entry name" value="FYVE-FINGER-CONTAINING RAB5 EFFECTOR PROTEIN RABENOSYN-5-RELATED"/>
    <property type="match status" value="1"/>
</dbReference>
<evidence type="ECO:0000313" key="3">
    <source>
        <dbReference type="EMBL" id="VFT92785.1"/>
    </source>
</evidence>
<feature type="compositionally biased region" description="Polar residues" evidence="1">
    <location>
        <begin position="417"/>
        <end position="428"/>
    </location>
</feature>
<gene>
    <name evidence="3" type="primary">Aste57867_16000</name>
    <name evidence="2" type="ORF">As57867_015944</name>
    <name evidence="3" type="ORF">ASTE57867_16000</name>
</gene>
<proteinExistence type="predicted"/>
<reference evidence="2" key="2">
    <citation type="submission" date="2019-06" db="EMBL/GenBank/DDBJ databases">
        <title>Genomics analysis of Aphanomyces spp. identifies a new class of oomycete effector associated with host adaptation.</title>
        <authorList>
            <person name="Gaulin E."/>
        </authorList>
    </citation>
    <scope>NUCLEOTIDE SEQUENCE</scope>
    <source>
        <strain evidence="2">CBS 578.67</strain>
    </source>
</reference>
<keyword evidence="4" id="KW-1185">Reference proteome</keyword>
<sequence length="543" mass="59931">MDPPPPSDATYAKMDAHHDALQGLVEDALAANARYTAAYSTAIMDEGYRLTFEQTNFRAYRRPNAISKHDDFLVVGTTSCRLDDVGYALHAETSQATRTINSFLYGHAYVGGDVIYTASSKTSDDPFSYFGIKRGLIQLLSPALYKTRETLYLDLMGTTADARGLPTIYTVRKSIELPHVPVARGCVRMDIEITTLYIGHPSNQVEYMIFLNANPHGNVPAFIYNQRGAQMQVVMDTLGQLAQIRRLIAAPPVDPVATTSSYVFIVVVVVLGDVILTTHPRSIQKCDSCPSVSKKWRFCRTCGQVTCKTCAFHISKPGHLLRSSPAKATASRTDDSGVVAAAQRDSTTVKEDYCKKCFHKARNPQAFKPRVLFGCDLSGEYTAVGSAKAERKRTPSSAAQTPTLPAKEYPRREPVVTTKTRSNTLSTSRKTRSESGDSMTSMSSSSTPQGPTRILHRDFSTPREHKRLERAGSDGNLLRNPTSSLGEFEKLKLRPLEEQNVEFNPELFESLEYQRKLLLDMQALMASFRSTQSGSGIHDADAA</sequence>
<dbReference type="AlphaFoldDB" id="A0A485L7L7"/>
<dbReference type="InterPro" id="IPR052727">
    <property type="entry name" value="Rab4/Rab5_effector"/>
</dbReference>
<evidence type="ECO:0000256" key="1">
    <source>
        <dbReference type="SAM" id="MobiDB-lite"/>
    </source>
</evidence>
<dbReference type="Gene3D" id="3.30.530.20">
    <property type="match status" value="1"/>
</dbReference>
<evidence type="ECO:0000313" key="2">
    <source>
        <dbReference type="EMBL" id="KAF0692954.1"/>
    </source>
</evidence>
<evidence type="ECO:0000313" key="4">
    <source>
        <dbReference type="Proteomes" id="UP000332933"/>
    </source>
</evidence>
<dbReference type="EMBL" id="VJMH01005784">
    <property type="protein sequence ID" value="KAF0692954.1"/>
    <property type="molecule type" value="Genomic_DNA"/>
</dbReference>
<accession>A0A485L7L7</accession>
<name>A0A485L7L7_9STRA</name>
<reference evidence="3 4" key="1">
    <citation type="submission" date="2019-03" db="EMBL/GenBank/DDBJ databases">
        <authorList>
            <person name="Gaulin E."/>
            <person name="Dumas B."/>
        </authorList>
    </citation>
    <scope>NUCLEOTIDE SEQUENCE [LARGE SCALE GENOMIC DNA]</scope>
    <source>
        <strain evidence="3">CBS 568.67</strain>
    </source>
</reference>